<dbReference type="InterPro" id="IPR050700">
    <property type="entry name" value="YIM1/Zinc_Alcohol_DH_Fams"/>
</dbReference>
<reference evidence="2 3" key="1">
    <citation type="submission" date="2016-10" db="EMBL/GenBank/DDBJ databases">
        <title>Paenibacillus species isolates.</title>
        <authorList>
            <person name="Beno S.M."/>
        </authorList>
    </citation>
    <scope>NUCLEOTIDE SEQUENCE [LARGE SCALE GENOMIC DNA]</scope>
    <source>
        <strain evidence="2 3">FSL H7-0744</strain>
    </source>
</reference>
<dbReference type="SMART" id="SM00829">
    <property type="entry name" value="PKS_ER"/>
    <property type="match status" value="1"/>
</dbReference>
<sequence>MKAIALTGFGIPESFEECQISIPELTDTQVLVEVYASSINPGDNHLRSGDLMQSAVGDQFKIHFPHFLGGDVAGIVRGVGKEVHHLKLGDRVMGMVRGGSYMDYVAVEENTLTTIPENVSFEEASAAPTIALTAWQALFKHGNLQAGQRIFINGGAGGVGHVAIQLAKQHGAYVITTAREHNREFVMGLGADEFIDFTKIDFTKSISEPVDIVLDTAMLEKKQLETGLPGEFGDNSYAILKDAGKYISIISFGIGISPRVRNIEPIFFQANPNRFDLNDISIKMQEEKLKIHVDQIYPFTANGLFDAYRKSEQQPKRGKIVILKGE</sequence>
<dbReference type="SUPFAM" id="SSF50129">
    <property type="entry name" value="GroES-like"/>
    <property type="match status" value="1"/>
</dbReference>
<dbReference type="Pfam" id="PF13602">
    <property type="entry name" value="ADH_zinc_N_2"/>
    <property type="match status" value="1"/>
</dbReference>
<dbReference type="Gene3D" id="3.90.180.10">
    <property type="entry name" value="Medium-chain alcohol dehydrogenases, catalytic domain"/>
    <property type="match status" value="1"/>
</dbReference>
<accession>A0ABX3H9A1</accession>
<keyword evidence="3" id="KW-1185">Reference proteome</keyword>
<dbReference type="InterPro" id="IPR013154">
    <property type="entry name" value="ADH-like_N"/>
</dbReference>
<feature type="domain" description="Enoyl reductase (ER)" evidence="1">
    <location>
        <begin position="10"/>
        <end position="322"/>
    </location>
</feature>
<organism evidence="2 3">
    <name type="scientific">Paenibacillus borealis</name>
    <dbReference type="NCBI Taxonomy" id="160799"/>
    <lineage>
        <taxon>Bacteria</taxon>
        <taxon>Bacillati</taxon>
        <taxon>Bacillota</taxon>
        <taxon>Bacilli</taxon>
        <taxon>Bacillales</taxon>
        <taxon>Paenibacillaceae</taxon>
        <taxon>Paenibacillus</taxon>
    </lineage>
</organism>
<protein>
    <submittedName>
        <fullName evidence="2">Zn-dependent oxidoreductase</fullName>
    </submittedName>
</protein>
<dbReference type="InterPro" id="IPR036291">
    <property type="entry name" value="NAD(P)-bd_dom_sf"/>
</dbReference>
<evidence type="ECO:0000259" key="1">
    <source>
        <dbReference type="SMART" id="SM00829"/>
    </source>
</evidence>
<evidence type="ECO:0000313" key="3">
    <source>
        <dbReference type="Proteomes" id="UP000187412"/>
    </source>
</evidence>
<proteinExistence type="predicted"/>
<name>A0ABX3H9A1_PAEBO</name>
<comment type="caution">
    <text evidence="2">The sequence shown here is derived from an EMBL/GenBank/DDBJ whole genome shotgun (WGS) entry which is preliminary data.</text>
</comment>
<dbReference type="RefSeq" id="WP_076111749.1">
    <property type="nucleotide sequence ID" value="NZ_MPTB01000021.1"/>
</dbReference>
<evidence type="ECO:0000313" key="2">
    <source>
        <dbReference type="EMBL" id="OMD46231.1"/>
    </source>
</evidence>
<dbReference type="Pfam" id="PF08240">
    <property type="entry name" value="ADH_N"/>
    <property type="match status" value="1"/>
</dbReference>
<dbReference type="InterPro" id="IPR011032">
    <property type="entry name" value="GroES-like_sf"/>
</dbReference>
<dbReference type="Gene3D" id="3.40.50.720">
    <property type="entry name" value="NAD(P)-binding Rossmann-like Domain"/>
    <property type="match status" value="1"/>
</dbReference>
<dbReference type="CDD" id="cd05289">
    <property type="entry name" value="MDR_like_2"/>
    <property type="match status" value="1"/>
</dbReference>
<dbReference type="EMBL" id="MPTB01000021">
    <property type="protein sequence ID" value="OMD46231.1"/>
    <property type="molecule type" value="Genomic_DNA"/>
</dbReference>
<gene>
    <name evidence="2" type="ORF">BSK56_17030</name>
</gene>
<dbReference type="Proteomes" id="UP000187412">
    <property type="component" value="Unassembled WGS sequence"/>
</dbReference>
<dbReference type="SUPFAM" id="SSF51735">
    <property type="entry name" value="NAD(P)-binding Rossmann-fold domains"/>
    <property type="match status" value="1"/>
</dbReference>
<dbReference type="InterPro" id="IPR020843">
    <property type="entry name" value="ER"/>
</dbReference>
<dbReference type="PANTHER" id="PTHR11695:SF648">
    <property type="entry name" value="ZINC-BINDING OXIDOREDUCTASE"/>
    <property type="match status" value="1"/>
</dbReference>
<dbReference type="PANTHER" id="PTHR11695">
    <property type="entry name" value="ALCOHOL DEHYDROGENASE RELATED"/>
    <property type="match status" value="1"/>
</dbReference>